<dbReference type="PANTHER" id="PTHR30371">
    <property type="entry name" value="SEC-INDEPENDENT PROTEIN TRANSLOCASE PROTEIN TATC"/>
    <property type="match status" value="1"/>
</dbReference>
<dbReference type="RefSeq" id="WP_026745615.1">
    <property type="nucleotide sequence ID" value="NZ_AP019823.1"/>
</dbReference>
<organism evidence="6 7">
    <name type="scientific">Leptotrichia hofstadii</name>
    <dbReference type="NCBI Taxonomy" id="157688"/>
    <lineage>
        <taxon>Bacteria</taxon>
        <taxon>Fusobacteriati</taxon>
        <taxon>Fusobacteriota</taxon>
        <taxon>Fusobacteriia</taxon>
        <taxon>Fusobacteriales</taxon>
        <taxon>Leptotrichiaceae</taxon>
        <taxon>Leptotrichia</taxon>
    </lineage>
</organism>
<dbReference type="InterPro" id="IPR002033">
    <property type="entry name" value="TatC"/>
</dbReference>
<evidence type="ECO:0000256" key="5">
    <source>
        <dbReference type="HAMAP-Rule" id="MF_00902"/>
    </source>
</evidence>
<proteinExistence type="inferred from homology"/>
<keyword evidence="2 5" id="KW-0812">Transmembrane</keyword>
<comment type="function">
    <text evidence="5">Part of the twin-arginine translocation (Tat) system that transports large folded proteins containing a characteristic twin-arginine motif in their signal peptide across membranes.</text>
</comment>
<evidence type="ECO:0000313" key="6">
    <source>
        <dbReference type="EMBL" id="BBM37951.1"/>
    </source>
</evidence>
<evidence type="ECO:0000256" key="3">
    <source>
        <dbReference type="ARBA" id="ARBA00022989"/>
    </source>
</evidence>
<dbReference type="GO" id="GO:0065002">
    <property type="term" value="P:intracellular protein transmembrane transport"/>
    <property type="evidence" value="ECO:0007669"/>
    <property type="project" value="TreeGrafter"/>
</dbReference>
<comment type="subcellular location">
    <subcellularLocation>
        <location evidence="5">Cell membrane</location>
        <topology evidence="5">Multi-pass membrane protein</topology>
    </subcellularLocation>
    <subcellularLocation>
        <location evidence="1">Membrane</location>
        <topology evidence="1">Multi-pass membrane protein</topology>
    </subcellularLocation>
</comment>
<feature type="transmembrane region" description="Helical" evidence="5">
    <location>
        <begin position="189"/>
        <end position="207"/>
    </location>
</feature>
<keyword evidence="4 5" id="KW-0472">Membrane</keyword>
<accession>A0A510JHS8</accession>
<keyword evidence="5" id="KW-1003">Cell membrane</keyword>
<dbReference type="HAMAP" id="MF_00902">
    <property type="entry name" value="TatC"/>
    <property type="match status" value="1"/>
</dbReference>
<reference evidence="6 7" key="1">
    <citation type="submission" date="2019-07" db="EMBL/GenBank/DDBJ databases">
        <title>Complete Genome Sequence of Leptotrichia hofstadii Strain JCM16775.</title>
        <authorList>
            <person name="Watanabe S."/>
            <person name="Cui L."/>
        </authorList>
    </citation>
    <scope>NUCLEOTIDE SEQUENCE [LARGE SCALE GENOMIC DNA]</scope>
    <source>
        <strain evidence="6 7">JCM16775</strain>
    </source>
</reference>
<comment type="subunit">
    <text evidence="5">Forms a complex with TatA.</text>
</comment>
<dbReference type="GO" id="GO:0033281">
    <property type="term" value="C:TAT protein transport complex"/>
    <property type="evidence" value="ECO:0007669"/>
    <property type="project" value="UniProtKB-UniRule"/>
</dbReference>
<comment type="similarity">
    <text evidence="5">Belongs to the TatC family.</text>
</comment>
<feature type="transmembrane region" description="Helical" evidence="5">
    <location>
        <begin position="101"/>
        <end position="128"/>
    </location>
</feature>
<keyword evidence="5" id="KW-0653">Protein transport</keyword>
<dbReference type="OrthoDB" id="9777044at2"/>
<dbReference type="Proteomes" id="UP000321892">
    <property type="component" value="Chromosome"/>
</dbReference>
<name>A0A510JHS8_9FUSO</name>
<dbReference type="Pfam" id="PF00902">
    <property type="entry name" value="TatC"/>
    <property type="match status" value="1"/>
</dbReference>
<feature type="transmembrane region" description="Helical" evidence="5">
    <location>
        <begin position="62"/>
        <end position="89"/>
    </location>
</feature>
<sequence>MAKIDEQTLVEHLSEFRKRLIITIIFFIAAFLVSLLFCSDIYKLLTASFKQKLTVLGPNDILSIYLMLAGICAFSLTLPFTSYQLWAFIRPALKEKEAKAILSYVPATFILFVTGLSFGFFIVTPALLNVLLSFGNDLFNIQLTANNYLTFVLHTSLPLAVIFELPVIVAFLTSLHILTPQYLIKNRRYGYFILLVVAVVLTPADFISDLTMAAPLILLYEVSISVCKYVYKRRRND</sequence>
<evidence type="ECO:0000313" key="7">
    <source>
        <dbReference type="Proteomes" id="UP000321892"/>
    </source>
</evidence>
<dbReference type="EMBL" id="AP019823">
    <property type="protein sequence ID" value="BBM37951.1"/>
    <property type="molecule type" value="Genomic_DNA"/>
</dbReference>
<keyword evidence="5" id="KW-0813">Transport</keyword>
<feature type="transmembrane region" description="Helical" evidence="5">
    <location>
        <begin position="20"/>
        <end position="42"/>
    </location>
</feature>
<dbReference type="GO" id="GO:0043953">
    <property type="term" value="P:protein transport by the Tat complex"/>
    <property type="evidence" value="ECO:0007669"/>
    <property type="project" value="UniProtKB-UniRule"/>
</dbReference>
<dbReference type="GO" id="GO:0009977">
    <property type="term" value="F:proton motive force dependent protein transmembrane transporter activity"/>
    <property type="evidence" value="ECO:0007669"/>
    <property type="project" value="TreeGrafter"/>
</dbReference>
<evidence type="ECO:0000256" key="4">
    <source>
        <dbReference type="ARBA" id="ARBA00023136"/>
    </source>
</evidence>
<evidence type="ECO:0000256" key="1">
    <source>
        <dbReference type="ARBA" id="ARBA00004141"/>
    </source>
</evidence>
<feature type="transmembrane region" description="Helical" evidence="5">
    <location>
        <begin position="148"/>
        <end position="177"/>
    </location>
</feature>
<dbReference type="AlphaFoldDB" id="A0A510JHS8"/>
<keyword evidence="3 5" id="KW-1133">Transmembrane helix</keyword>
<evidence type="ECO:0000256" key="2">
    <source>
        <dbReference type="ARBA" id="ARBA00022692"/>
    </source>
</evidence>
<gene>
    <name evidence="5" type="primary">tatC</name>
    <name evidence="6" type="ORF">JCM16775_0653</name>
</gene>
<dbReference type="PANTHER" id="PTHR30371:SF4">
    <property type="entry name" value="SEC-INDEPENDENT PROTEIN TRANSLOCASE PROTEIN TATCD"/>
    <property type="match status" value="1"/>
</dbReference>
<keyword evidence="7" id="KW-1185">Reference proteome</keyword>
<keyword evidence="5" id="KW-0811">Translocation</keyword>
<dbReference type="NCBIfam" id="TIGR00945">
    <property type="entry name" value="tatC"/>
    <property type="match status" value="1"/>
</dbReference>
<protein>
    <recommendedName>
        <fullName evidence="5">Sec-independent protein translocase protein TatC</fullName>
    </recommendedName>
</protein>
<dbReference type="KEGG" id="lhf:JCM16775_0653"/>
<feature type="transmembrane region" description="Helical" evidence="5">
    <location>
        <begin position="213"/>
        <end position="231"/>
    </location>
</feature>
<dbReference type="PRINTS" id="PR01840">
    <property type="entry name" value="TATCFAMILY"/>
</dbReference>